<name>A0A4R5VZ86_9BACI</name>
<gene>
    <name evidence="1" type="ORF">E2K98_01450</name>
</gene>
<organism evidence="1 2">
    <name type="scientific">Bacillus salipaludis</name>
    <dbReference type="NCBI Taxonomy" id="2547811"/>
    <lineage>
        <taxon>Bacteria</taxon>
        <taxon>Bacillati</taxon>
        <taxon>Bacillota</taxon>
        <taxon>Bacilli</taxon>
        <taxon>Bacillales</taxon>
        <taxon>Bacillaceae</taxon>
        <taxon>Bacillus</taxon>
    </lineage>
</organism>
<evidence type="ECO:0000313" key="2">
    <source>
        <dbReference type="Proteomes" id="UP000295132"/>
    </source>
</evidence>
<dbReference type="EMBL" id="SMYO01000001">
    <property type="protein sequence ID" value="TDK64940.1"/>
    <property type="molecule type" value="Genomic_DNA"/>
</dbReference>
<protein>
    <submittedName>
        <fullName evidence="1">Uncharacterized protein</fullName>
    </submittedName>
</protein>
<sequence length="101" mass="11219">MLQYIRLILPLLIGAEGTRLLRDKEVTGDPAGAKAARRLQDLPAESECSERKSTGQLAGTNDLGKIRNLNSDNKKLPRKIPFLDNLTVLCTVFYFLGNFSK</sequence>
<comment type="caution">
    <text evidence="1">The sequence shown here is derived from an EMBL/GenBank/DDBJ whole genome shotgun (WGS) entry which is preliminary data.</text>
</comment>
<proteinExistence type="predicted"/>
<evidence type="ECO:0000313" key="1">
    <source>
        <dbReference type="EMBL" id="TDK64940.1"/>
    </source>
</evidence>
<dbReference type="AlphaFoldDB" id="A0A4R5VZ86"/>
<reference evidence="1 2" key="1">
    <citation type="submission" date="2019-03" db="EMBL/GenBank/DDBJ databases">
        <title>Bacillus niacini sp. nov. a Nicotinate-Metabolizing Mesophile Isolated from Soil.</title>
        <authorList>
            <person name="Zhang G."/>
        </authorList>
    </citation>
    <scope>NUCLEOTIDE SEQUENCE [LARGE SCALE GENOMIC DNA]</scope>
    <source>
        <strain evidence="1 2">WN066</strain>
    </source>
</reference>
<accession>A0A4R5VZ86</accession>
<dbReference type="Proteomes" id="UP000295132">
    <property type="component" value="Unassembled WGS sequence"/>
</dbReference>